<evidence type="ECO:0000259" key="1">
    <source>
        <dbReference type="Pfam" id="PF13456"/>
    </source>
</evidence>
<dbReference type="PANTHER" id="PTHR47723:SF19">
    <property type="entry name" value="POLYNUCLEOTIDYL TRANSFERASE, RIBONUCLEASE H-LIKE SUPERFAMILY PROTEIN"/>
    <property type="match status" value="1"/>
</dbReference>
<dbReference type="InterPro" id="IPR044730">
    <property type="entry name" value="RNase_H-like_dom_plant"/>
</dbReference>
<dbReference type="AlphaFoldDB" id="A0A7J9DKA7"/>
<dbReference type="GO" id="GO:0004523">
    <property type="term" value="F:RNA-DNA hybrid ribonuclease activity"/>
    <property type="evidence" value="ECO:0007669"/>
    <property type="project" value="InterPro"/>
</dbReference>
<keyword evidence="3" id="KW-1185">Reference proteome</keyword>
<gene>
    <name evidence="2" type="ORF">Gotri_023836</name>
</gene>
<feature type="domain" description="RNase H type-1" evidence="1">
    <location>
        <begin position="1"/>
        <end position="82"/>
    </location>
</feature>
<dbReference type="EMBL" id="JABEZW010000003">
    <property type="protein sequence ID" value="MBA0761153.1"/>
    <property type="molecule type" value="Genomic_DNA"/>
</dbReference>
<evidence type="ECO:0000313" key="3">
    <source>
        <dbReference type="Proteomes" id="UP000593568"/>
    </source>
</evidence>
<feature type="non-terminal residue" evidence="2">
    <location>
        <position position="1"/>
    </location>
</feature>
<dbReference type="GO" id="GO:0003676">
    <property type="term" value="F:nucleic acid binding"/>
    <property type="evidence" value="ECO:0007669"/>
    <property type="project" value="InterPro"/>
</dbReference>
<evidence type="ECO:0000313" key="2">
    <source>
        <dbReference type="EMBL" id="MBA0761153.1"/>
    </source>
</evidence>
<dbReference type="InterPro" id="IPR053151">
    <property type="entry name" value="RNase_H-like"/>
</dbReference>
<dbReference type="Proteomes" id="UP000593568">
    <property type="component" value="Unassembled WGS sequence"/>
</dbReference>
<protein>
    <recommendedName>
        <fullName evidence="1">RNase H type-1 domain-containing protein</fullName>
    </recommendedName>
</protein>
<reference evidence="2 3" key="1">
    <citation type="journal article" date="2019" name="Genome Biol. Evol.">
        <title>Insights into the evolution of the New World diploid cottons (Gossypium, subgenus Houzingenia) based on genome sequencing.</title>
        <authorList>
            <person name="Grover C.E."/>
            <person name="Arick M.A. 2nd"/>
            <person name="Thrash A."/>
            <person name="Conover J.L."/>
            <person name="Sanders W.S."/>
            <person name="Peterson D.G."/>
            <person name="Frelichowski J.E."/>
            <person name="Scheffler J.A."/>
            <person name="Scheffler B.E."/>
            <person name="Wendel J.F."/>
        </authorList>
    </citation>
    <scope>NUCLEOTIDE SEQUENCE [LARGE SCALE GENOMIC DNA]</scope>
    <source>
        <strain evidence="2">8</strain>
        <tissue evidence="2">Leaf</tissue>
    </source>
</reference>
<dbReference type="PANTHER" id="PTHR47723">
    <property type="entry name" value="OS05G0353850 PROTEIN"/>
    <property type="match status" value="1"/>
</dbReference>
<sequence>GGVLRDWNERWILGYNRYLGFCPAIEVELWGIMDGLTLLLEQSYDSVIIQTDRMETFLAIQYQACNDLDSTLVKRIHQILSRIGH</sequence>
<dbReference type="CDD" id="cd06222">
    <property type="entry name" value="RNase_H_like"/>
    <property type="match status" value="1"/>
</dbReference>
<proteinExistence type="predicted"/>
<accession>A0A7J9DKA7</accession>
<comment type="caution">
    <text evidence="2">The sequence shown here is derived from an EMBL/GenBank/DDBJ whole genome shotgun (WGS) entry which is preliminary data.</text>
</comment>
<dbReference type="InterPro" id="IPR002156">
    <property type="entry name" value="RNaseH_domain"/>
</dbReference>
<organism evidence="2 3">
    <name type="scientific">Gossypium trilobum</name>
    <dbReference type="NCBI Taxonomy" id="34281"/>
    <lineage>
        <taxon>Eukaryota</taxon>
        <taxon>Viridiplantae</taxon>
        <taxon>Streptophyta</taxon>
        <taxon>Embryophyta</taxon>
        <taxon>Tracheophyta</taxon>
        <taxon>Spermatophyta</taxon>
        <taxon>Magnoliopsida</taxon>
        <taxon>eudicotyledons</taxon>
        <taxon>Gunneridae</taxon>
        <taxon>Pentapetalae</taxon>
        <taxon>rosids</taxon>
        <taxon>malvids</taxon>
        <taxon>Malvales</taxon>
        <taxon>Malvaceae</taxon>
        <taxon>Malvoideae</taxon>
        <taxon>Gossypium</taxon>
    </lineage>
</organism>
<dbReference type="Pfam" id="PF13456">
    <property type="entry name" value="RVT_3"/>
    <property type="match status" value="1"/>
</dbReference>
<name>A0A7J9DKA7_9ROSI</name>